<gene>
    <name evidence="2" type="ORF">COX21_02465</name>
</gene>
<evidence type="ECO:0008006" key="4">
    <source>
        <dbReference type="Google" id="ProtNLM"/>
    </source>
</evidence>
<dbReference type="PANTHER" id="PTHR37953">
    <property type="entry name" value="UPF0127 PROTEIN MJ1496"/>
    <property type="match status" value="1"/>
</dbReference>
<dbReference type="InterPro" id="IPR038695">
    <property type="entry name" value="Saro_0823-like_sf"/>
</dbReference>
<dbReference type="Proteomes" id="UP000231408">
    <property type="component" value="Unassembled WGS sequence"/>
</dbReference>
<dbReference type="EMBL" id="PCSE01000071">
    <property type="protein sequence ID" value="PIP34517.1"/>
    <property type="molecule type" value="Genomic_DNA"/>
</dbReference>
<sequence>MNNNSSRPKNIIIGLLLLILIGSLFYFMMDQLKRRATYVTFAKDIKITVELAQNDATQYQGLSDRKSLCQTCGMLFVWPDHEVRHFVMRNMNFPLDIIFISDNKVVKIESNLLPEGSSPQNTYSSDVPVNYVLEINGGLTDRYGIGVGDEVTVNLP</sequence>
<dbReference type="PANTHER" id="PTHR37953:SF1">
    <property type="entry name" value="UPF0127 PROTEIN MJ1496"/>
    <property type="match status" value="1"/>
</dbReference>
<proteinExistence type="predicted"/>
<protein>
    <recommendedName>
        <fullName evidence="4">DUF192 domain-containing protein</fullName>
    </recommendedName>
</protein>
<keyword evidence="1" id="KW-0812">Transmembrane</keyword>
<comment type="caution">
    <text evidence="2">The sequence shown here is derived from an EMBL/GenBank/DDBJ whole genome shotgun (WGS) entry which is preliminary data.</text>
</comment>
<name>A0A2G9ZMW6_9BACT</name>
<evidence type="ECO:0000313" key="2">
    <source>
        <dbReference type="EMBL" id="PIP34517.1"/>
    </source>
</evidence>
<evidence type="ECO:0000256" key="1">
    <source>
        <dbReference type="SAM" id="Phobius"/>
    </source>
</evidence>
<keyword evidence="1" id="KW-0472">Membrane</keyword>
<organism evidence="2 3">
    <name type="scientific">Candidatus Falkowbacteria bacterium CG23_combo_of_CG06-09_8_20_14_all_41_10</name>
    <dbReference type="NCBI Taxonomy" id="1974571"/>
    <lineage>
        <taxon>Bacteria</taxon>
        <taxon>Candidatus Falkowiibacteriota</taxon>
    </lineage>
</organism>
<evidence type="ECO:0000313" key="3">
    <source>
        <dbReference type="Proteomes" id="UP000231408"/>
    </source>
</evidence>
<keyword evidence="1" id="KW-1133">Transmembrane helix</keyword>
<dbReference type="Pfam" id="PF02643">
    <property type="entry name" value="DUF192"/>
    <property type="match status" value="1"/>
</dbReference>
<reference evidence="2 3" key="1">
    <citation type="submission" date="2017-09" db="EMBL/GenBank/DDBJ databases">
        <title>Depth-based differentiation of microbial function through sediment-hosted aquifers and enrichment of novel symbionts in the deep terrestrial subsurface.</title>
        <authorList>
            <person name="Probst A.J."/>
            <person name="Ladd B."/>
            <person name="Jarett J.K."/>
            <person name="Geller-Mcgrath D.E."/>
            <person name="Sieber C.M."/>
            <person name="Emerson J.B."/>
            <person name="Anantharaman K."/>
            <person name="Thomas B.C."/>
            <person name="Malmstrom R."/>
            <person name="Stieglmeier M."/>
            <person name="Klingl A."/>
            <person name="Woyke T."/>
            <person name="Ryan C.M."/>
            <person name="Banfield J.F."/>
        </authorList>
    </citation>
    <scope>NUCLEOTIDE SEQUENCE [LARGE SCALE GENOMIC DNA]</scope>
    <source>
        <strain evidence="2">CG23_combo_of_CG06-09_8_20_14_all_41_10</strain>
    </source>
</reference>
<feature type="transmembrane region" description="Helical" evidence="1">
    <location>
        <begin position="12"/>
        <end position="29"/>
    </location>
</feature>
<dbReference type="InterPro" id="IPR003795">
    <property type="entry name" value="DUF192"/>
</dbReference>
<dbReference type="AlphaFoldDB" id="A0A2G9ZMW6"/>
<dbReference type="Gene3D" id="2.60.120.1140">
    <property type="entry name" value="Protein of unknown function DUF192"/>
    <property type="match status" value="1"/>
</dbReference>
<accession>A0A2G9ZMW6</accession>